<evidence type="ECO:0000313" key="2">
    <source>
        <dbReference type="Proteomes" id="UP000272117"/>
    </source>
</evidence>
<dbReference type="AlphaFoldDB" id="A0A3M9MUL3"/>
<organism evidence="1 2">
    <name type="scientific">Rufibacter latericius</name>
    <dbReference type="NCBI Taxonomy" id="2487040"/>
    <lineage>
        <taxon>Bacteria</taxon>
        <taxon>Pseudomonadati</taxon>
        <taxon>Bacteroidota</taxon>
        <taxon>Cytophagia</taxon>
        <taxon>Cytophagales</taxon>
        <taxon>Hymenobacteraceae</taxon>
        <taxon>Rufibacter</taxon>
    </lineage>
</organism>
<comment type="caution">
    <text evidence="1">The sequence shown here is derived from an EMBL/GenBank/DDBJ whole genome shotgun (WGS) entry which is preliminary data.</text>
</comment>
<evidence type="ECO:0000313" key="1">
    <source>
        <dbReference type="EMBL" id="RNI29206.1"/>
    </source>
</evidence>
<dbReference type="EMBL" id="RJJD01000003">
    <property type="protein sequence ID" value="RNI29206.1"/>
    <property type="molecule type" value="Genomic_DNA"/>
</dbReference>
<protein>
    <submittedName>
        <fullName evidence="1">Uncharacterized protein</fullName>
    </submittedName>
</protein>
<accession>A0A3M9MUL3</accession>
<proteinExistence type="predicted"/>
<reference evidence="1 2" key="1">
    <citation type="submission" date="2018-11" db="EMBL/GenBank/DDBJ databases">
        <title>Rufibacter latericius sp. nov., isolated from water in Baiyang Lake.</title>
        <authorList>
            <person name="Yang Y."/>
        </authorList>
    </citation>
    <scope>NUCLEOTIDE SEQUENCE [LARGE SCALE GENOMIC DNA]</scope>
    <source>
        <strain evidence="1 2">R-22-1c-1</strain>
    </source>
</reference>
<gene>
    <name evidence="1" type="ORF">EFB08_07235</name>
</gene>
<keyword evidence="2" id="KW-1185">Reference proteome</keyword>
<name>A0A3M9MUL3_9BACT</name>
<sequence>MLAAHDWLPVILFRGYFFKNGQKTALPLSSIGKGVLPCLNRNHLVIPAFHKIYPAWLDDHIQMPDKTVSLLIQFLLQGNGSLSTRAHTKEFASLTPEEATAIETHFKLFFKVE</sequence>
<dbReference type="Proteomes" id="UP000272117">
    <property type="component" value="Unassembled WGS sequence"/>
</dbReference>